<dbReference type="GO" id="GO:0043657">
    <property type="term" value="C:host cell"/>
    <property type="evidence" value="ECO:0007669"/>
    <property type="project" value="UniProtKB-SubCell"/>
</dbReference>
<comment type="similarity">
    <text evidence="3 11">Belongs to the annexin family.</text>
</comment>
<evidence type="ECO:0000313" key="12">
    <source>
        <dbReference type="Proteomes" id="UP000515154"/>
    </source>
</evidence>
<dbReference type="PROSITE" id="PS51897">
    <property type="entry name" value="ANNEXIN_2"/>
    <property type="match status" value="4"/>
</dbReference>
<dbReference type="KEGG" id="osn:115226757"/>
<dbReference type="GO" id="GO:0001786">
    <property type="term" value="F:phosphatidylserine binding"/>
    <property type="evidence" value="ECO:0007669"/>
    <property type="project" value="TreeGrafter"/>
</dbReference>
<evidence type="ECO:0000256" key="3">
    <source>
        <dbReference type="ARBA" id="ARBA00007831"/>
    </source>
</evidence>
<gene>
    <name evidence="13" type="primary">LOC115226757</name>
</gene>
<dbReference type="Pfam" id="PF00191">
    <property type="entry name" value="Annexin"/>
    <property type="match status" value="4"/>
</dbReference>
<proteinExistence type="inferred from homology"/>
<protein>
    <recommendedName>
        <fullName evidence="10 11">Annexin</fullName>
    </recommendedName>
</protein>
<dbReference type="FunFam" id="1.10.220.10:FF:000001">
    <property type="entry name" value="Annexin"/>
    <property type="match status" value="1"/>
</dbReference>
<dbReference type="FunFam" id="1.10.220.10:FF:000003">
    <property type="entry name" value="Annexin"/>
    <property type="match status" value="1"/>
</dbReference>
<dbReference type="GO" id="GO:0005737">
    <property type="term" value="C:cytoplasm"/>
    <property type="evidence" value="ECO:0007669"/>
    <property type="project" value="TreeGrafter"/>
</dbReference>
<keyword evidence="5 11" id="KW-0106">Calcium</keyword>
<comment type="domain">
    <text evidence="11">A pair of annexin repeats may form one binding site for calcium and phospholipid.</text>
</comment>
<evidence type="ECO:0000313" key="13">
    <source>
        <dbReference type="RefSeq" id="XP_029653638.2"/>
    </source>
</evidence>
<name>A0A6P7TPK7_9MOLL</name>
<dbReference type="Gene3D" id="1.10.220.10">
    <property type="entry name" value="Annexin"/>
    <property type="match status" value="4"/>
</dbReference>
<dbReference type="InterPro" id="IPR001464">
    <property type="entry name" value="Annexin"/>
</dbReference>
<dbReference type="PANTHER" id="PTHR10502">
    <property type="entry name" value="ANNEXIN"/>
    <property type="match status" value="1"/>
</dbReference>
<dbReference type="RefSeq" id="XP_029653638.2">
    <property type="nucleotide sequence ID" value="XM_029797778.2"/>
</dbReference>
<dbReference type="PROSITE" id="PS00223">
    <property type="entry name" value="ANNEXIN_1"/>
    <property type="match status" value="1"/>
</dbReference>
<evidence type="ECO:0000256" key="2">
    <source>
        <dbReference type="ARBA" id="ARBA00004550"/>
    </source>
</evidence>
<keyword evidence="4 11" id="KW-0677">Repeat</keyword>
<dbReference type="PRINTS" id="PR00196">
    <property type="entry name" value="ANNEXIN"/>
</dbReference>
<evidence type="ECO:0000256" key="8">
    <source>
        <dbReference type="ARBA" id="ARBA00059330"/>
    </source>
</evidence>
<accession>A0A6P7TPK7</accession>
<organism evidence="12 13">
    <name type="scientific">Octopus sinensis</name>
    <name type="common">East Asian common octopus</name>
    <dbReference type="NCBI Taxonomy" id="2607531"/>
    <lineage>
        <taxon>Eukaryota</taxon>
        <taxon>Metazoa</taxon>
        <taxon>Spiralia</taxon>
        <taxon>Lophotrochozoa</taxon>
        <taxon>Mollusca</taxon>
        <taxon>Cephalopoda</taxon>
        <taxon>Coleoidea</taxon>
        <taxon>Octopodiformes</taxon>
        <taxon>Octopoda</taxon>
        <taxon>Incirrata</taxon>
        <taxon>Octopodidae</taxon>
        <taxon>Octopus</taxon>
    </lineage>
</organism>
<dbReference type="AlphaFoldDB" id="A0A6P7TPK7"/>
<reference evidence="13" key="1">
    <citation type="submission" date="2025-08" db="UniProtKB">
        <authorList>
            <consortium name="RefSeq"/>
        </authorList>
    </citation>
    <scope>IDENTIFICATION</scope>
</reference>
<dbReference type="InterPro" id="IPR037104">
    <property type="entry name" value="Annexin_sf"/>
</dbReference>
<evidence type="ECO:0000256" key="10">
    <source>
        <dbReference type="ARBA" id="ARBA00077076"/>
    </source>
</evidence>
<evidence type="ECO:0000256" key="5">
    <source>
        <dbReference type="ARBA" id="ARBA00022837"/>
    </source>
</evidence>
<evidence type="ECO:0000256" key="11">
    <source>
        <dbReference type="RuleBase" id="RU003540"/>
    </source>
</evidence>
<dbReference type="FunFam" id="1.10.220.10:FF:000002">
    <property type="entry name" value="Annexin"/>
    <property type="match status" value="1"/>
</dbReference>
<comment type="subcellular location">
    <subcellularLocation>
        <location evidence="1">Host cell</location>
    </subcellularLocation>
    <subcellularLocation>
        <location evidence="2">Secreted</location>
        <location evidence="2">Extracellular exosome</location>
    </subcellularLocation>
    <subcellularLocation>
        <location evidence="9">Tegument</location>
    </subcellularLocation>
</comment>
<keyword evidence="7 11" id="KW-0111">Calcium/phospholipid-binding</keyword>
<dbReference type="InterPro" id="IPR018502">
    <property type="entry name" value="Annexin_repeat"/>
</dbReference>
<evidence type="ECO:0000256" key="9">
    <source>
        <dbReference type="ARBA" id="ARBA00060393"/>
    </source>
</evidence>
<dbReference type="PANTHER" id="PTHR10502:SF102">
    <property type="entry name" value="ANNEXIN B11"/>
    <property type="match status" value="1"/>
</dbReference>
<dbReference type="InterPro" id="IPR018252">
    <property type="entry name" value="Annexin_repeat_CS"/>
</dbReference>
<evidence type="ECO:0000256" key="6">
    <source>
        <dbReference type="ARBA" id="ARBA00023216"/>
    </source>
</evidence>
<dbReference type="GO" id="GO:0005576">
    <property type="term" value="C:extracellular region"/>
    <property type="evidence" value="ECO:0007669"/>
    <property type="project" value="UniProtKB-SubCell"/>
</dbReference>
<dbReference type="SMART" id="SM00335">
    <property type="entry name" value="ANX"/>
    <property type="match status" value="4"/>
</dbReference>
<dbReference type="GO" id="GO:0005509">
    <property type="term" value="F:calcium ion binding"/>
    <property type="evidence" value="ECO:0007669"/>
    <property type="project" value="InterPro"/>
</dbReference>
<comment type="function">
    <text evidence="8">Involved in reproduction of the worm. Involved in host-parasite interaction. Delivered into the host cell by means of parasite exosomes. Binds to acidic phospholipid membranes in a calcium-dependent manner in vitro. Causes aggregation of liposomes in the presence of calcium, but not in its absence. Likely to promote membrane fusion. May provide structural integrity within the tegument.</text>
</comment>
<keyword evidence="12" id="KW-1185">Reference proteome</keyword>
<sequence length="317" mass="35561">MQGTVTAAKNFNATTAAEVLHKAIAGLGTNDAKVIELLSRYNYNQRQEMMLAYDKKYNKAMVSDVAADLSFRYKDTAVALLTEPVLYDVKELRKAMKGLGTDETTLIEIIFSRDPERMAAIKQRYSVEYEVSLEEDISGDCSGHFRHLLLSQVSGTREQTRKEDVDLGLAQQDATSLYKAGEGKLGTDEKKFNAVLAGRSFPHLFQVMKFYREKVGHDLEHAIRSETSGNLRDAYLAIAAMARGTPTLFAQHLYKYTKGLGTNDSNLIRVIVSRCEIDMVQIKEEYFKLYGQTLVDCIKGDTSGDYRNLLLALVRGH</sequence>
<evidence type="ECO:0000256" key="7">
    <source>
        <dbReference type="ARBA" id="ARBA00023302"/>
    </source>
</evidence>
<dbReference type="Proteomes" id="UP000515154">
    <property type="component" value="Linkage group LG30"/>
</dbReference>
<dbReference type="SUPFAM" id="SSF47874">
    <property type="entry name" value="Annexin"/>
    <property type="match status" value="1"/>
</dbReference>
<dbReference type="GO" id="GO:0005544">
    <property type="term" value="F:calcium-dependent phospholipid binding"/>
    <property type="evidence" value="ECO:0007669"/>
    <property type="project" value="UniProtKB-KW"/>
</dbReference>
<evidence type="ECO:0000256" key="4">
    <source>
        <dbReference type="ARBA" id="ARBA00022737"/>
    </source>
</evidence>
<dbReference type="GO" id="GO:0012506">
    <property type="term" value="C:vesicle membrane"/>
    <property type="evidence" value="ECO:0007669"/>
    <property type="project" value="TreeGrafter"/>
</dbReference>
<evidence type="ECO:0000256" key="1">
    <source>
        <dbReference type="ARBA" id="ARBA00004340"/>
    </source>
</evidence>
<dbReference type="GO" id="GO:0005634">
    <property type="term" value="C:nucleus"/>
    <property type="evidence" value="ECO:0007669"/>
    <property type="project" value="TreeGrafter"/>
</dbReference>
<dbReference type="GO" id="GO:0005886">
    <property type="term" value="C:plasma membrane"/>
    <property type="evidence" value="ECO:0007669"/>
    <property type="project" value="TreeGrafter"/>
</dbReference>
<keyword evidence="6 11" id="KW-0041">Annexin</keyword>